<dbReference type="GeneID" id="68105715"/>
<dbReference type="Gene3D" id="1.10.287.810">
    <property type="entry name" value="Mitochondrial import inner membrane translocase subunit tim13 like domains"/>
    <property type="match status" value="1"/>
</dbReference>
<dbReference type="Proteomes" id="UP000816034">
    <property type="component" value="Unassembled WGS sequence"/>
</dbReference>
<keyword evidence="1" id="KW-0811">Translocation</keyword>
<keyword evidence="1" id="KW-0999">Mitochondrion inner membrane</keyword>
<evidence type="ECO:0000256" key="1">
    <source>
        <dbReference type="RuleBase" id="RU367043"/>
    </source>
</evidence>
<keyword evidence="1" id="KW-0496">Mitochondrion</keyword>
<reference evidence="3 4" key="1">
    <citation type="journal article" date="2018" name="BMC Genomics">
        <title>The genome of Naegleria lovaniensis, the basis for a comparative approach to unravel pathogenicity factors of the human pathogenic amoeba N. fowleri.</title>
        <authorList>
            <person name="Liechti N."/>
            <person name="Schurch N."/>
            <person name="Bruggmann R."/>
            <person name="Wittwer M."/>
        </authorList>
    </citation>
    <scope>NUCLEOTIDE SEQUENCE [LARGE SCALE GENOMIC DNA]</scope>
    <source>
        <strain evidence="3 4">ATCC 30569</strain>
    </source>
</reference>
<dbReference type="RefSeq" id="XP_044553671.1">
    <property type="nucleotide sequence ID" value="XM_044689119.1"/>
</dbReference>
<comment type="subcellular location">
    <subcellularLocation>
        <location evidence="1">Mitochondrion inner membrane</location>
        <topology evidence="1">Peripheral membrane protein</topology>
        <orientation evidence="1">Intermembrane side</orientation>
    </subcellularLocation>
</comment>
<comment type="function">
    <text evidence="1">Mitochondrial intermembrane chaperone that participates in the import and insertion of some multi-pass transmembrane proteins into the mitochondrial inner membrane. Also required for the transfer of beta-barrel precursors from the TOM complex to the sorting and assembly machinery (SAM complex) of the outer membrane. Acts as a chaperone-like protein that protects the hydrophobic precursors from aggregation and guide them through the mitochondrial intermembrane space.</text>
</comment>
<dbReference type="AlphaFoldDB" id="A0AA88KPZ9"/>
<dbReference type="InterPro" id="IPR035427">
    <property type="entry name" value="Tim10-like_dom_sf"/>
</dbReference>
<comment type="similarity">
    <text evidence="1">Belongs to the small Tim family.</text>
</comment>
<dbReference type="EMBL" id="PYSW02000006">
    <property type="protein sequence ID" value="KAG2391777.1"/>
    <property type="molecule type" value="Genomic_DNA"/>
</dbReference>
<organism evidence="3 4">
    <name type="scientific">Naegleria lovaniensis</name>
    <name type="common">Amoeba</name>
    <dbReference type="NCBI Taxonomy" id="51637"/>
    <lineage>
        <taxon>Eukaryota</taxon>
        <taxon>Discoba</taxon>
        <taxon>Heterolobosea</taxon>
        <taxon>Tetramitia</taxon>
        <taxon>Eutetramitia</taxon>
        <taxon>Vahlkampfiidae</taxon>
        <taxon>Naegleria</taxon>
    </lineage>
</organism>
<keyword evidence="1" id="KW-1015">Disulfide bond</keyword>
<evidence type="ECO:0000259" key="2">
    <source>
        <dbReference type="Pfam" id="PF02953"/>
    </source>
</evidence>
<feature type="domain" description="Tim10-like" evidence="2">
    <location>
        <begin position="14"/>
        <end position="71"/>
    </location>
</feature>
<proteinExistence type="inferred from homology"/>
<gene>
    <name evidence="3" type="ORF">C9374_013262</name>
</gene>
<evidence type="ECO:0000313" key="4">
    <source>
        <dbReference type="Proteomes" id="UP000816034"/>
    </source>
</evidence>
<keyword evidence="4" id="KW-1185">Reference proteome</keyword>
<dbReference type="GO" id="GO:0015031">
    <property type="term" value="P:protein transport"/>
    <property type="evidence" value="ECO:0007669"/>
    <property type="project" value="UniProtKB-KW"/>
</dbReference>
<dbReference type="SUPFAM" id="SSF144122">
    <property type="entry name" value="Tim10-like"/>
    <property type="match status" value="1"/>
</dbReference>
<accession>A0AA88KPZ9</accession>
<keyword evidence="1" id="KW-0653">Protein transport</keyword>
<evidence type="ECO:0000313" key="3">
    <source>
        <dbReference type="EMBL" id="KAG2391777.1"/>
    </source>
</evidence>
<name>A0AA88KPZ9_NAELO</name>
<dbReference type="InterPro" id="IPR004217">
    <property type="entry name" value="Tim10-like"/>
</dbReference>
<keyword evidence="1" id="KW-0813">Transport</keyword>
<dbReference type="GO" id="GO:0005743">
    <property type="term" value="C:mitochondrial inner membrane"/>
    <property type="evidence" value="ECO:0007669"/>
    <property type="project" value="UniProtKB-SubCell"/>
</dbReference>
<comment type="subunit">
    <text evidence="1">Heterohexamer.</text>
</comment>
<sequence>MNNPAGFGQQQQVSMVELEAFRTLYFNMLTVCNKKCLTAYGKDLDDYEKKCVDSCVDKFFDAQKEISLVMQNQQLQ</sequence>
<keyword evidence="1" id="KW-0143">Chaperone</keyword>
<protein>
    <recommendedName>
        <fullName evidence="1">Mitochondrial import inner membrane translocase subunit</fullName>
    </recommendedName>
</protein>
<comment type="domain">
    <text evidence="1">The twin CX3C motif contains 4 conserved Cys residues that form 2 disulfide bonds in the mitochondrial intermembrane space.</text>
</comment>
<dbReference type="Pfam" id="PF02953">
    <property type="entry name" value="zf-Tim10_DDP"/>
    <property type="match status" value="1"/>
</dbReference>
<comment type="caution">
    <text evidence="3">The sequence shown here is derived from an EMBL/GenBank/DDBJ whole genome shotgun (WGS) entry which is preliminary data.</text>
</comment>
<keyword evidence="1" id="KW-0472">Membrane</keyword>